<gene>
    <name evidence="1" type="ORF">P3T76_015116</name>
</gene>
<protein>
    <submittedName>
        <fullName evidence="1">Uncharacterized protein</fullName>
    </submittedName>
</protein>
<comment type="caution">
    <text evidence="1">The sequence shown here is derived from an EMBL/GenBank/DDBJ whole genome shotgun (WGS) entry which is preliminary data.</text>
</comment>
<evidence type="ECO:0000313" key="2">
    <source>
        <dbReference type="Proteomes" id="UP001259832"/>
    </source>
</evidence>
<evidence type="ECO:0000313" key="1">
    <source>
        <dbReference type="EMBL" id="KAK1929364.1"/>
    </source>
</evidence>
<dbReference type="EMBL" id="JASMQC010000049">
    <property type="protein sequence ID" value="KAK1929364.1"/>
    <property type="molecule type" value="Genomic_DNA"/>
</dbReference>
<proteinExistence type="predicted"/>
<accession>A0AAD9LBN7</accession>
<dbReference type="AlphaFoldDB" id="A0AAD9LBN7"/>
<organism evidence="1 2">
    <name type="scientific">Phytophthora citrophthora</name>
    <dbReference type="NCBI Taxonomy" id="4793"/>
    <lineage>
        <taxon>Eukaryota</taxon>
        <taxon>Sar</taxon>
        <taxon>Stramenopiles</taxon>
        <taxon>Oomycota</taxon>
        <taxon>Peronosporomycetes</taxon>
        <taxon>Peronosporales</taxon>
        <taxon>Peronosporaceae</taxon>
        <taxon>Phytophthora</taxon>
    </lineage>
</organism>
<reference evidence="1" key="1">
    <citation type="submission" date="2023-08" db="EMBL/GenBank/DDBJ databases">
        <title>Reference Genome Resource for the Citrus Pathogen Phytophthora citrophthora.</title>
        <authorList>
            <person name="Moller H."/>
            <person name="Coetzee B."/>
            <person name="Rose L.J."/>
            <person name="Van Niekerk J.M."/>
        </authorList>
    </citation>
    <scope>NUCLEOTIDE SEQUENCE</scope>
    <source>
        <strain evidence="1">STE-U-9442</strain>
    </source>
</reference>
<sequence>MITIEDPAELKGISVLATEESAGAVQVVDLTTLEAVSVNPLRGTISGGTQIVLKLSSVYVLPNWNRSSPRDCKSF</sequence>
<name>A0AAD9LBN7_9STRA</name>
<keyword evidence="2" id="KW-1185">Reference proteome</keyword>
<dbReference type="Proteomes" id="UP001259832">
    <property type="component" value="Unassembled WGS sequence"/>
</dbReference>